<keyword evidence="2" id="KW-1185">Reference proteome</keyword>
<gene>
    <name evidence="1" type="ORF">SK128_015078</name>
</gene>
<comment type="caution">
    <text evidence="1">The sequence shown here is derived from an EMBL/GenBank/DDBJ whole genome shotgun (WGS) entry which is preliminary data.</text>
</comment>
<reference evidence="1 2" key="1">
    <citation type="submission" date="2023-11" db="EMBL/GenBank/DDBJ databases">
        <title>Halocaridina rubra genome assembly.</title>
        <authorList>
            <person name="Smith C."/>
        </authorList>
    </citation>
    <scope>NUCLEOTIDE SEQUENCE [LARGE SCALE GENOMIC DNA]</scope>
    <source>
        <strain evidence="1">EP-1</strain>
        <tissue evidence="1">Whole</tissue>
    </source>
</reference>
<protein>
    <submittedName>
        <fullName evidence="1">Uncharacterized protein</fullName>
    </submittedName>
</protein>
<proteinExistence type="predicted"/>
<organism evidence="1 2">
    <name type="scientific">Halocaridina rubra</name>
    <name type="common">Hawaiian red shrimp</name>
    <dbReference type="NCBI Taxonomy" id="373956"/>
    <lineage>
        <taxon>Eukaryota</taxon>
        <taxon>Metazoa</taxon>
        <taxon>Ecdysozoa</taxon>
        <taxon>Arthropoda</taxon>
        <taxon>Crustacea</taxon>
        <taxon>Multicrustacea</taxon>
        <taxon>Malacostraca</taxon>
        <taxon>Eumalacostraca</taxon>
        <taxon>Eucarida</taxon>
        <taxon>Decapoda</taxon>
        <taxon>Pleocyemata</taxon>
        <taxon>Caridea</taxon>
        <taxon>Atyoidea</taxon>
        <taxon>Atyidae</taxon>
        <taxon>Halocaridina</taxon>
    </lineage>
</organism>
<dbReference type="Proteomes" id="UP001381693">
    <property type="component" value="Unassembled WGS sequence"/>
</dbReference>
<accession>A0AAN8WMH7</accession>
<sequence length="101" mass="11173">MCAKARLYYSANSENEEQRPEIRMLGIHPPATLETSPKILNLSGEYKLKILWYRAGFASTRSKDRFPSKTESLSCLLAGTAVIGHHSGGLGLALADEYPLY</sequence>
<dbReference type="EMBL" id="JAXCGZ010019058">
    <property type="protein sequence ID" value="KAK7066701.1"/>
    <property type="molecule type" value="Genomic_DNA"/>
</dbReference>
<dbReference type="AlphaFoldDB" id="A0AAN8WMH7"/>
<evidence type="ECO:0000313" key="1">
    <source>
        <dbReference type="EMBL" id="KAK7066701.1"/>
    </source>
</evidence>
<evidence type="ECO:0000313" key="2">
    <source>
        <dbReference type="Proteomes" id="UP001381693"/>
    </source>
</evidence>
<name>A0AAN8WMH7_HALRR</name>